<dbReference type="Proteomes" id="UP000001861">
    <property type="component" value="Unassembled WGS sequence"/>
</dbReference>
<dbReference type="RefSeq" id="XP_001835087.2">
    <property type="nucleotide sequence ID" value="XM_001835035.2"/>
</dbReference>
<name>A8NNB0_COPC7</name>
<dbReference type="OrthoDB" id="112749at2759"/>
<gene>
    <name evidence="2" type="ORF">CC1G_06490</name>
</gene>
<dbReference type="GeneID" id="6011613"/>
<dbReference type="PANTHER" id="PTHR34204:SF2">
    <property type="entry name" value="RNA-BINDING ASCH DOMAIN PROTEIN"/>
    <property type="match status" value="1"/>
</dbReference>
<sequence length="237" mass="26584">MGDNSLPGDSIEAADFAGLTLSEPGMTRERKHADIQLEDPVCHGMEEVPGATEKRSRVLAYLRNLGSKWEDSGKEDLDSYLLDSEEPPDRERDPEGLVDSGSSSKGAVTEEAPSVEECLHAHRSQPPIAEGEDGENEKKKRKQSEGWWGTPSGPVAKINERAVALFWKIMDAASWRNLHWLPHQVLVYEVRVREGYGMRWSQDHGSPDAKDSPLWVFRGFVEPMMENGHELGWKHAE</sequence>
<dbReference type="AlphaFoldDB" id="A8NNB0"/>
<dbReference type="InParanoid" id="A8NNB0"/>
<dbReference type="HOGENOM" id="CLU_110812_0_0_1"/>
<feature type="compositionally biased region" description="Basic and acidic residues" evidence="1">
    <location>
        <begin position="26"/>
        <end position="56"/>
    </location>
</feature>
<feature type="region of interest" description="Disordered" evidence="1">
    <location>
        <begin position="1"/>
        <end position="57"/>
    </location>
</feature>
<dbReference type="eggNOG" id="ENOG502QW79">
    <property type="taxonomic scope" value="Eukaryota"/>
</dbReference>
<feature type="region of interest" description="Disordered" evidence="1">
    <location>
        <begin position="69"/>
        <end position="153"/>
    </location>
</feature>
<dbReference type="PANTHER" id="PTHR34204">
    <property type="entry name" value="RNA-BINDING ASCH DOMAIN PROTEIN"/>
    <property type="match status" value="1"/>
</dbReference>
<dbReference type="OMA" id="MDSATWR"/>
<dbReference type="VEuPathDB" id="FungiDB:CC1G_06490"/>
<evidence type="ECO:0000256" key="1">
    <source>
        <dbReference type="SAM" id="MobiDB-lite"/>
    </source>
</evidence>
<reference evidence="2 3" key="1">
    <citation type="journal article" date="2010" name="Proc. Natl. Acad. Sci. U.S.A.">
        <title>Insights into evolution of multicellular fungi from the assembled chromosomes of the mushroom Coprinopsis cinerea (Coprinus cinereus).</title>
        <authorList>
            <person name="Stajich J.E."/>
            <person name="Wilke S.K."/>
            <person name="Ahren D."/>
            <person name="Au C.H."/>
            <person name="Birren B.W."/>
            <person name="Borodovsky M."/>
            <person name="Burns C."/>
            <person name="Canback B."/>
            <person name="Casselton L.A."/>
            <person name="Cheng C.K."/>
            <person name="Deng J."/>
            <person name="Dietrich F.S."/>
            <person name="Fargo D.C."/>
            <person name="Farman M.L."/>
            <person name="Gathman A.C."/>
            <person name="Goldberg J."/>
            <person name="Guigo R."/>
            <person name="Hoegger P.J."/>
            <person name="Hooker J.B."/>
            <person name="Huggins A."/>
            <person name="James T.Y."/>
            <person name="Kamada T."/>
            <person name="Kilaru S."/>
            <person name="Kodira C."/>
            <person name="Kues U."/>
            <person name="Kupfer D."/>
            <person name="Kwan H.S."/>
            <person name="Lomsadze A."/>
            <person name="Li W."/>
            <person name="Lilly W.W."/>
            <person name="Ma L.J."/>
            <person name="Mackey A.J."/>
            <person name="Manning G."/>
            <person name="Martin F."/>
            <person name="Muraguchi H."/>
            <person name="Natvig D.O."/>
            <person name="Palmerini H."/>
            <person name="Ramesh M.A."/>
            <person name="Rehmeyer C.J."/>
            <person name="Roe B.A."/>
            <person name="Shenoy N."/>
            <person name="Stanke M."/>
            <person name="Ter-Hovhannisyan V."/>
            <person name="Tunlid A."/>
            <person name="Velagapudi R."/>
            <person name="Vision T.J."/>
            <person name="Zeng Q."/>
            <person name="Zolan M.E."/>
            <person name="Pukkila P.J."/>
        </authorList>
    </citation>
    <scope>NUCLEOTIDE SEQUENCE [LARGE SCALE GENOMIC DNA]</scope>
    <source>
        <strain evidence="3">Okayama-7 / 130 / ATCC MYA-4618 / FGSC 9003</strain>
    </source>
</reference>
<organism evidence="2 3">
    <name type="scientific">Coprinopsis cinerea (strain Okayama-7 / 130 / ATCC MYA-4618 / FGSC 9003)</name>
    <name type="common">Inky cap fungus</name>
    <name type="synonym">Hormographiella aspergillata</name>
    <dbReference type="NCBI Taxonomy" id="240176"/>
    <lineage>
        <taxon>Eukaryota</taxon>
        <taxon>Fungi</taxon>
        <taxon>Dikarya</taxon>
        <taxon>Basidiomycota</taxon>
        <taxon>Agaricomycotina</taxon>
        <taxon>Agaricomycetes</taxon>
        <taxon>Agaricomycetidae</taxon>
        <taxon>Agaricales</taxon>
        <taxon>Agaricineae</taxon>
        <taxon>Psathyrellaceae</taxon>
        <taxon>Coprinopsis</taxon>
    </lineage>
</organism>
<comment type="caution">
    <text evidence="2">The sequence shown here is derived from an EMBL/GenBank/DDBJ whole genome shotgun (WGS) entry which is preliminary data.</text>
</comment>
<dbReference type="KEGG" id="cci:CC1G_06490"/>
<evidence type="ECO:0000313" key="3">
    <source>
        <dbReference type="Proteomes" id="UP000001861"/>
    </source>
</evidence>
<dbReference type="EMBL" id="AACS02000012">
    <property type="protein sequence ID" value="EAU86729.2"/>
    <property type="molecule type" value="Genomic_DNA"/>
</dbReference>
<accession>A8NNB0</accession>
<evidence type="ECO:0000313" key="2">
    <source>
        <dbReference type="EMBL" id="EAU86729.2"/>
    </source>
</evidence>
<keyword evidence="3" id="KW-1185">Reference proteome</keyword>
<proteinExistence type="predicted"/>
<protein>
    <submittedName>
        <fullName evidence="2">ProFAR isomerase associated family protein</fullName>
    </submittedName>
</protein>